<feature type="region of interest" description="Disordered" evidence="4">
    <location>
        <begin position="450"/>
        <end position="477"/>
    </location>
</feature>
<keyword evidence="5" id="KW-1133">Transmembrane helix</keyword>
<accession>A0AA39LGX2</accession>
<reference evidence="7" key="1">
    <citation type="submission" date="2023-06" db="EMBL/GenBank/DDBJ databases">
        <title>Genomic analysis of the entomopathogenic nematode Steinernema hermaphroditum.</title>
        <authorList>
            <person name="Schwarz E.M."/>
            <person name="Heppert J.K."/>
            <person name="Baniya A."/>
            <person name="Schwartz H.T."/>
            <person name="Tan C.-H."/>
            <person name="Antoshechkin I."/>
            <person name="Sternberg P.W."/>
            <person name="Goodrich-Blair H."/>
            <person name="Dillman A.R."/>
        </authorList>
    </citation>
    <scope>NUCLEOTIDE SEQUENCE</scope>
    <source>
        <strain evidence="7">PS9179</strain>
        <tissue evidence="7">Whole animal</tissue>
    </source>
</reference>
<evidence type="ECO:0000256" key="2">
    <source>
        <dbReference type="ARBA" id="ARBA00023157"/>
    </source>
</evidence>
<dbReference type="InterPro" id="IPR036179">
    <property type="entry name" value="Ig-like_dom_sf"/>
</dbReference>
<dbReference type="InterPro" id="IPR013098">
    <property type="entry name" value="Ig_I-set"/>
</dbReference>
<dbReference type="Pfam" id="PF07679">
    <property type="entry name" value="I-set"/>
    <property type="match status" value="2"/>
</dbReference>
<dbReference type="FunFam" id="2.60.40.10:FF:000032">
    <property type="entry name" value="palladin isoform X1"/>
    <property type="match status" value="1"/>
</dbReference>
<dbReference type="CDD" id="cd00096">
    <property type="entry name" value="Ig"/>
    <property type="match status" value="1"/>
</dbReference>
<keyword evidence="5" id="KW-0472">Membrane</keyword>
<dbReference type="InterPro" id="IPR013151">
    <property type="entry name" value="Immunoglobulin_dom"/>
</dbReference>
<keyword evidence="3" id="KW-0393">Immunoglobulin domain</keyword>
<dbReference type="InterPro" id="IPR013783">
    <property type="entry name" value="Ig-like_fold"/>
</dbReference>
<dbReference type="SMART" id="SM00409">
    <property type="entry name" value="IG"/>
    <property type="match status" value="3"/>
</dbReference>
<keyword evidence="1" id="KW-0677">Repeat</keyword>
<keyword evidence="8" id="KW-1185">Reference proteome</keyword>
<dbReference type="InterPro" id="IPR003598">
    <property type="entry name" value="Ig_sub2"/>
</dbReference>
<evidence type="ECO:0000313" key="7">
    <source>
        <dbReference type="EMBL" id="KAK0396828.1"/>
    </source>
</evidence>
<sequence>MAFEVYRTLPLNRLFLPSLLMLLSIQAILALGTLVTTAPLADAGQGAPPQFLDDVQTRFRVPLGTKLFRISCPVKTKSGEIVMIQWKKDGEQVGTEWNNRYKLSRSDKELKIRNPVASDSGRYQCMAINGFGHREIDFNVLVYDPSSEKKYTRHDLILLTDKVSAPRWQNALDMRMSMLSPVRISIGGKMELKCPAQGNPLPEIQWLKDQTIISTEHSRATPNSAKFEIDNVDSRNSGVYTCRLKNSEGALEASFRVHIGDFFDADDKSFQTSDDLDNDSPAPVIDHPFNSSLKQGQTAHFHCKVKWTQQQPLIRWLKKIDSVERLRQTDINATVIHANNMYLLLPDHPQTLTVEETKSMKMYSNRLILPDVQTSDAGTYICVVTSSTGHFLYRSAHLDVASDERDADTIPSIRYLFVGIPVVLVAMGLAVGLIYFLCLNQQPVKTVNNIGHEIRPPPPRHPPPQTPLSPSTKPTTANSMLSIQKHSLHPYNYSTGSMDPRRYRPSPRQMHRQMEENSIYEASSPQQNYWAQTLPGLRTGQHIDSDYDMDYPEGRIQPYPSIYSCRNDDYNENQPFIKHPLR</sequence>
<feature type="domain" description="Ig-like" evidence="6">
    <location>
        <begin position="281"/>
        <end position="399"/>
    </location>
</feature>
<organism evidence="7 8">
    <name type="scientific">Steinernema hermaphroditum</name>
    <dbReference type="NCBI Taxonomy" id="289476"/>
    <lineage>
        <taxon>Eukaryota</taxon>
        <taxon>Metazoa</taxon>
        <taxon>Ecdysozoa</taxon>
        <taxon>Nematoda</taxon>
        <taxon>Chromadorea</taxon>
        <taxon>Rhabditida</taxon>
        <taxon>Tylenchina</taxon>
        <taxon>Panagrolaimomorpha</taxon>
        <taxon>Strongyloidoidea</taxon>
        <taxon>Steinernematidae</taxon>
        <taxon>Steinernema</taxon>
    </lineage>
</organism>
<keyword evidence="5" id="KW-0812">Transmembrane</keyword>
<feature type="compositionally biased region" description="Pro residues" evidence="4">
    <location>
        <begin position="456"/>
        <end position="467"/>
    </location>
</feature>
<protein>
    <recommendedName>
        <fullName evidence="6">Ig-like domain-containing protein</fullName>
    </recommendedName>
</protein>
<feature type="transmembrane region" description="Helical" evidence="5">
    <location>
        <begin position="415"/>
        <end position="438"/>
    </location>
</feature>
<comment type="caution">
    <text evidence="7">The sequence shown here is derived from an EMBL/GenBank/DDBJ whole genome shotgun (WGS) entry which is preliminary data.</text>
</comment>
<dbReference type="Proteomes" id="UP001175271">
    <property type="component" value="Unassembled WGS sequence"/>
</dbReference>
<name>A0AA39LGX2_9BILA</name>
<evidence type="ECO:0000256" key="5">
    <source>
        <dbReference type="SAM" id="Phobius"/>
    </source>
</evidence>
<dbReference type="Gene3D" id="2.60.40.10">
    <property type="entry name" value="Immunoglobulins"/>
    <property type="match status" value="3"/>
</dbReference>
<evidence type="ECO:0000259" key="6">
    <source>
        <dbReference type="PROSITE" id="PS50835"/>
    </source>
</evidence>
<dbReference type="InterPro" id="IPR007110">
    <property type="entry name" value="Ig-like_dom"/>
</dbReference>
<dbReference type="SUPFAM" id="SSF48726">
    <property type="entry name" value="Immunoglobulin"/>
    <property type="match status" value="3"/>
</dbReference>
<dbReference type="Pfam" id="PF00047">
    <property type="entry name" value="ig"/>
    <property type="match status" value="1"/>
</dbReference>
<dbReference type="PANTHER" id="PTHR19890:SF10">
    <property type="entry name" value="FIBROBLAST GROWTH FACTOR RECEPTOR-LIKE 1"/>
    <property type="match status" value="1"/>
</dbReference>
<dbReference type="InterPro" id="IPR052615">
    <property type="entry name" value="FGFRL"/>
</dbReference>
<evidence type="ECO:0000256" key="3">
    <source>
        <dbReference type="ARBA" id="ARBA00023319"/>
    </source>
</evidence>
<gene>
    <name evidence="7" type="ORF">QR680_001876</name>
</gene>
<proteinExistence type="predicted"/>
<keyword evidence="2" id="KW-1015">Disulfide bond</keyword>
<evidence type="ECO:0000313" key="8">
    <source>
        <dbReference type="Proteomes" id="UP001175271"/>
    </source>
</evidence>
<evidence type="ECO:0000256" key="1">
    <source>
        <dbReference type="ARBA" id="ARBA00022737"/>
    </source>
</evidence>
<dbReference type="PROSITE" id="PS50835">
    <property type="entry name" value="IG_LIKE"/>
    <property type="match status" value="3"/>
</dbReference>
<feature type="domain" description="Ig-like" evidence="6">
    <location>
        <begin position="49"/>
        <end position="137"/>
    </location>
</feature>
<evidence type="ECO:0000256" key="4">
    <source>
        <dbReference type="SAM" id="MobiDB-lite"/>
    </source>
</evidence>
<dbReference type="SMART" id="SM00408">
    <property type="entry name" value="IGc2"/>
    <property type="match status" value="3"/>
</dbReference>
<dbReference type="EMBL" id="JAUCMV010000005">
    <property type="protein sequence ID" value="KAK0396828.1"/>
    <property type="molecule type" value="Genomic_DNA"/>
</dbReference>
<dbReference type="InterPro" id="IPR003599">
    <property type="entry name" value="Ig_sub"/>
</dbReference>
<feature type="domain" description="Ig-like" evidence="6">
    <location>
        <begin position="166"/>
        <end position="258"/>
    </location>
</feature>
<dbReference type="PANTHER" id="PTHR19890">
    <property type="entry name" value="FIBROBLAST GROWTH FACTOR RECEPTOR"/>
    <property type="match status" value="1"/>
</dbReference>
<dbReference type="AlphaFoldDB" id="A0AA39LGX2"/>